<reference evidence="3" key="1">
    <citation type="journal article" date="2019" name="Int. J. Syst. Evol. Microbiol.">
        <title>The Global Catalogue of Microorganisms (GCM) 10K type strain sequencing project: providing services to taxonomists for standard genome sequencing and annotation.</title>
        <authorList>
            <consortium name="The Broad Institute Genomics Platform"/>
            <consortium name="The Broad Institute Genome Sequencing Center for Infectious Disease"/>
            <person name="Wu L."/>
            <person name="Ma J."/>
        </authorList>
    </citation>
    <scope>NUCLEOTIDE SEQUENCE [LARGE SCALE GENOMIC DNA]</scope>
    <source>
        <strain evidence="3">JCM 17543</strain>
    </source>
</reference>
<evidence type="ECO:0000313" key="2">
    <source>
        <dbReference type="EMBL" id="GAA3892235.1"/>
    </source>
</evidence>
<gene>
    <name evidence="2" type="ORF">GCM10022276_09190</name>
</gene>
<keyword evidence="3" id="KW-1185">Reference proteome</keyword>
<feature type="region of interest" description="Disordered" evidence="1">
    <location>
        <begin position="170"/>
        <end position="218"/>
    </location>
</feature>
<dbReference type="EMBL" id="BAABBM010000001">
    <property type="protein sequence ID" value="GAA3892235.1"/>
    <property type="molecule type" value="Genomic_DNA"/>
</dbReference>
<organism evidence="2 3">
    <name type="scientific">Sphingomonas limnosediminicola</name>
    <dbReference type="NCBI Taxonomy" id="940133"/>
    <lineage>
        <taxon>Bacteria</taxon>
        <taxon>Pseudomonadati</taxon>
        <taxon>Pseudomonadota</taxon>
        <taxon>Alphaproteobacteria</taxon>
        <taxon>Sphingomonadales</taxon>
        <taxon>Sphingomonadaceae</taxon>
        <taxon>Sphingomonas</taxon>
    </lineage>
</organism>
<proteinExistence type="predicted"/>
<sequence length="218" mass="23793">MYLAAARLCGGVMRKLLIGPALTGVGWLAGSHYGAKAEQIVHKSPDTTYAGIAQAFDNMSPSGTTHFEGGTPMPYEIKVDRTPGERLVVRVMFNGREGGETDIAFTPQNNGQDTLVTAKAHGDREVLRAALAGSTNARLAYAPDWMLNLLAVRPLLQQLARQVESGQAVSMPGYQSQTDWESSLPPDQQKQVQEWRQYEASRPMVDPNADAQRYMNGT</sequence>
<name>A0ABP7L3E6_9SPHN</name>
<protein>
    <submittedName>
        <fullName evidence="2">Uncharacterized protein</fullName>
    </submittedName>
</protein>
<evidence type="ECO:0000256" key="1">
    <source>
        <dbReference type="SAM" id="MobiDB-lite"/>
    </source>
</evidence>
<accession>A0ABP7L3E6</accession>
<feature type="compositionally biased region" description="Polar residues" evidence="1">
    <location>
        <begin position="170"/>
        <end position="194"/>
    </location>
</feature>
<dbReference type="Proteomes" id="UP001500827">
    <property type="component" value="Unassembled WGS sequence"/>
</dbReference>
<evidence type="ECO:0000313" key="3">
    <source>
        <dbReference type="Proteomes" id="UP001500827"/>
    </source>
</evidence>
<comment type="caution">
    <text evidence="2">The sequence shown here is derived from an EMBL/GenBank/DDBJ whole genome shotgun (WGS) entry which is preliminary data.</text>
</comment>